<reference evidence="1 2" key="1">
    <citation type="submission" date="2015-02" db="EMBL/GenBank/DDBJ databases">
        <title>Nostoc linckia genome annotation.</title>
        <authorList>
            <person name="Zhou Z."/>
        </authorList>
    </citation>
    <scope>NUCLEOTIDE SEQUENCE [LARGE SCALE GENOMIC DNA]</scope>
    <source>
        <strain evidence="2">z7</strain>
    </source>
</reference>
<evidence type="ECO:0000313" key="2">
    <source>
        <dbReference type="Proteomes" id="UP000222523"/>
    </source>
</evidence>
<organism evidence="1 2">
    <name type="scientific">Nostoc linckia z7</name>
    <dbReference type="NCBI Taxonomy" id="1628745"/>
    <lineage>
        <taxon>Bacteria</taxon>
        <taxon>Bacillati</taxon>
        <taxon>Cyanobacteriota</taxon>
        <taxon>Cyanophyceae</taxon>
        <taxon>Nostocales</taxon>
        <taxon>Nostocaceae</taxon>
        <taxon>Nostoc</taxon>
    </lineage>
</organism>
<sequence length="150" mass="17181">MAKQNIFEQIRDWFAKHVKKILGNLIPSELDEVLDRAEQFAQLLKKALESDTAVAITEWTPTFIDDFGRAKAVEALDWILRQLKNDPCADVTSPEESLNCYLNWLRTAATQKERNLAILGAKSLFIEHATELKESQADFYALGHYIKDKK</sequence>
<proteinExistence type="predicted"/>
<gene>
    <name evidence="1" type="ORF">VF04_36710</name>
</gene>
<keyword evidence="2" id="KW-1185">Reference proteome</keyword>
<dbReference type="EMBL" id="LAHC01000197">
    <property type="protein sequence ID" value="PHJ83475.1"/>
    <property type="molecule type" value="Genomic_DNA"/>
</dbReference>
<dbReference type="Proteomes" id="UP000222523">
    <property type="component" value="Unassembled WGS sequence"/>
</dbReference>
<accession>A0ABX4KDW9</accession>
<protein>
    <submittedName>
        <fullName evidence="1">Uncharacterized protein</fullName>
    </submittedName>
</protein>
<comment type="caution">
    <text evidence="1">The sequence shown here is derived from an EMBL/GenBank/DDBJ whole genome shotgun (WGS) entry which is preliminary data.</text>
</comment>
<dbReference type="RefSeq" id="WP_099072733.1">
    <property type="nucleotide sequence ID" value="NZ_LAHC01000197.1"/>
</dbReference>
<evidence type="ECO:0000313" key="1">
    <source>
        <dbReference type="EMBL" id="PHJ83475.1"/>
    </source>
</evidence>
<name>A0ABX4KDW9_NOSLI</name>